<dbReference type="RefSeq" id="WP_066257059.1">
    <property type="nucleotide sequence ID" value="NZ_VSKL01000012.1"/>
</dbReference>
<accession>A0A5D0QK65</accession>
<organism evidence="1 2">
    <name type="scientific">Bizionia algoritergicola</name>
    <dbReference type="NCBI Taxonomy" id="291187"/>
    <lineage>
        <taxon>Bacteria</taxon>
        <taxon>Pseudomonadati</taxon>
        <taxon>Bacteroidota</taxon>
        <taxon>Flavobacteriia</taxon>
        <taxon>Flavobacteriales</taxon>
        <taxon>Flavobacteriaceae</taxon>
        <taxon>Bizionia</taxon>
    </lineage>
</organism>
<gene>
    <name evidence="1" type="ORF">ES675_16100</name>
</gene>
<protein>
    <submittedName>
        <fullName evidence="1">Uncharacterized protein</fullName>
    </submittedName>
</protein>
<reference evidence="1 2" key="1">
    <citation type="submission" date="2019-08" db="EMBL/GenBank/DDBJ databases">
        <title>Genomes of Antarctic Bizionia species.</title>
        <authorList>
            <person name="Bowman J.P."/>
        </authorList>
    </citation>
    <scope>NUCLEOTIDE SEQUENCE [LARGE SCALE GENOMIC DNA]</scope>
    <source>
        <strain evidence="1 2">APA-1</strain>
    </source>
</reference>
<name>A0A5D0QK65_9FLAO</name>
<dbReference type="Proteomes" id="UP000324358">
    <property type="component" value="Unassembled WGS sequence"/>
</dbReference>
<dbReference type="AlphaFoldDB" id="A0A5D0QK65"/>
<comment type="caution">
    <text evidence="1">The sequence shown here is derived from an EMBL/GenBank/DDBJ whole genome shotgun (WGS) entry which is preliminary data.</text>
</comment>
<evidence type="ECO:0000313" key="1">
    <source>
        <dbReference type="EMBL" id="TYB69477.1"/>
    </source>
</evidence>
<evidence type="ECO:0000313" key="2">
    <source>
        <dbReference type="Proteomes" id="UP000324358"/>
    </source>
</evidence>
<sequence length="77" mass="8679">MNKKVIIVGNDASGLISAVKELHPDSKVVTIDQAKELGLSETYEITNHYSYADYQSETLPLTRAQKRKNKRNSNKTK</sequence>
<proteinExistence type="predicted"/>
<dbReference type="EMBL" id="VSKL01000012">
    <property type="protein sequence ID" value="TYB69477.1"/>
    <property type="molecule type" value="Genomic_DNA"/>
</dbReference>
<keyword evidence="2" id="KW-1185">Reference proteome</keyword>